<feature type="region of interest" description="Disordered" evidence="1">
    <location>
        <begin position="58"/>
        <end position="78"/>
    </location>
</feature>
<evidence type="ECO:0000313" key="2">
    <source>
        <dbReference type="EMBL" id="KAG1530048.1"/>
    </source>
</evidence>
<keyword evidence="3" id="KW-1185">Reference proteome</keyword>
<evidence type="ECO:0000256" key="1">
    <source>
        <dbReference type="SAM" id="MobiDB-lite"/>
    </source>
</evidence>
<dbReference type="AlphaFoldDB" id="A0A9P6XQ81"/>
<comment type="caution">
    <text evidence="2">The sequence shown here is derived from an EMBL/GenBank/DDBJ whole genome shotgun (WGS) entry which is preliminary data.</text>
</comment>
<dbReference type="Proteomes" id="UP000740926">
    <property type="component" value="Unassembled WGS sequence"/>
</dbReference>
<gene>
    <name evidence="2" type="ORF">G6F50_017580</name>
</gene>
<protein>
    <submittedName>
        <fullName evidence="2">Uncharacterized protein</fullName>
    </submittedName>
</protein>
<proteinExistence type="predicted"/>
<evidence type="ECO:0000313" key="3">
    <source>
        <dbReference type="Proteomes" id="UP000740926"/>
    </source>
</evidence>
<reference evidence="2 3" key="1">
    <citation type="journal article" date="2020" name="Microb. Genom.">
        <title>Genetic diversity of clinical and environmental Mucorales isolates obtained from an investigation of mucormycosis cases among solid organ transplant recipients.</title>
        <authorList>
            <person name="Nguyen M.H."/>
            <person name="Kaul D."/>
            <person name="Muto C."/>
            <person name="Cheng S.J."/>
            <person name="Richter R.A."/>
            <person name="Bruno V.M."/>
            <person name="Liu G."/>
            <person name="Beyhan S."/>
            <person name="Sundermann A.J."/>
            <person name="Mounaud S."/>
            <person name="Pasculle A.W."/>
            <person name="Nierman W.C."/>
            <person name="Driscoll E."/>
            <person name="Cumbie R."/>
            <person name="Clancy C.J."/>
            <person name="Dupont C.L."/>
        </authorList>
    </citation>
    <scope>NUCLEOTIDE SEQUENCE [LARGE SCALE GENOMIC DNA]</scope>
    <source>
        <strain evidence="2 3">GL24</strain>
    </source>
</reference>
<accession>A0A9P6XQ81</accession>
<organism evidence="2 3">
    <name type="scientific">Rhizopus delemar</name>
    <dbReference type="NCBI Taxonomy" id="936053"/>
    <lineage>
        <taxon>Eukaryota</taxon>
        <taxon>Fungi</taxon>
        <taxon>Fungi incertae sedis</taxon>
        <taxon>Mucoromycota</taxon>
        <taxon>Mucoromycotina</taxon>
        <taxon>Mucoromycetes</taxon>
        <taxon>Mucorales</taxon>
        <taxon>Mucorineae</taxon>
        <taxon>Rhizopodaceae</taxon>
        <taxon>Rhizopus</taxon>
    </lineage>
</organism>
<dbReference type="EMBL" id="JAANIU010013316">
    <property type="protein sequence ID" value="KAG1530048.1"/>
    <property type="molecule type" value="Genomic_DNA"/>
</dbReference>
<name>A0A9P6XQ81_9FUNG</name>
<sequence length="78" mass="7906">MPLPYRWAELNSTAGAAIAAAGSSATSTAAARRCWRGEAVGCRFMAKSCEEAKGVLRPPAGPGGRRAMGVGKAGIRTG</sequence>